<evidence type="ECO:0000313" key="8">
    <source>
        <dbReference type="EMBL" id="KAF5328732.1"/>
    </source>
</evidence>
<evidence type="ECO:0000256" key="5">
    <source>
        <dbReference type="ARBA" id="ARBA00023002"/>
    </source>
</evidence>
<dbReference type="PROSITE" id="PS51387">
    <property type="entry name" value="FAD_PCMH"/>
    <property type="match status" value="1"/>
</dbReference>
<dbReference type="InterPro" id="IPR036318">
    <property type="entry name" value="FAD-bd_PCMH-like_sf"/>
</dbReference>
<dbReference type="PROSITE" id="PS00862">
    <property type="entry name" value="OX2_COVAL_FAD"/>
    <property type="match status" value="1"/>
</dbReference>
<dbReference type="PANTHER" id="PTHR42973">
    <property type="entry name" value="BINDING OXIDOREDUCTASE, PUTATIVE (AFU_ORTHOLOGUE AFUA_1G17690)-RELATED"/>
    <property type="match status" value="1"/>
</dbReference>
<dbReference type="EMBL" id="JAACJJ010000003">
    <property type="protein sequence ID" value="KAF5328732.1"/>
    <property type="molecule type" value="Genomic_DNA"/>
</dbReference>
<dbReference type="InterPro" id="IPR016169">
    <property type="entry name" value="FAD-bd_PCMH_sub2"/>
</dbReference>
<organism evidence="8 9">
    <name type="scientific">Psilocybe cf. subviscida</name>
    <dbReference type="NCBI Taxonomy" id="2480587"/>
    <lineage>
        <taxon>Eukaryota</taxon>
        <taxon>Fungi</taxon>
        <taxon>Dikarya</taxon>
        <taxon>Basidiomycota</taxon>
        <taxon>Agaricomycotina</taxon>
        <taxon>Agaricomycetes</taxon>
        <taxon>Agaricomycetidae</taxon>
        <taxon>Agaricales</taxon>
        <taxon>Agaricineae</taxon>
        <taxon>Strophariaceae</taxon>
        <taxon>Psilocybe</taxon>
    </lineage>
</organism>
<evidence type="ECO:0000256" key="4">
    <source>
        <dbReference type="ARBA" id="ARBA00022827"/>
    </source>
</evidence>
<feature type="chain" id="PRO_5034778937" description="FAD-binding PCMH-type domain-containing protein" evidence="6">
    <location>
        <begin position="19"/>
        <end position="502"/>
    </location>
</feature>
<protein>
    <recommendedName>
        <fullName evidence="7">FAD-binding PCMH-type domain-containing protein</fullName>
    </recommendedName>
</protein>
<feature type="signal peptide" evidence="6">
    <location>
        <begin position="1"/>
        <end position="18"/>
    </location>
</feature>
<dbReference type="AlphaFoldDB" id="A0A8H5BUR6"/>
<reference evidence="8 9" key="1">
    <citation type="journal article" date="2020" name="ISME J.">
        <title>Uncovering the hidden diversity of litter-decomposition mechanisms in mushroom-forming fungi.</title>
        <authorList>
            <person name="Floudas D."/>
            <person name="Bentzer J."/>
            <person name="Ahren D."/>
            <person name="Johansson T."/>
            <person name="Persson P."/>
            <person name="Tunlid A."/>
        </authorList>
    </citation>
    <scope>NUCLEOTIDE SEQUENCE [LARGE SCALE GENOMIC DNA]</scope>
    <source>
        <strain evidence="8 9">CBS 101986</strain>
    </source>
</reference>
<comment type="caution">
    <text evidence="8">The sequence shown here is derived from an EMBL/GenBank/DDBJ whole genome shotgun (WGS) entry which is preliminary data.</text>
</comment>
<keyword evidence="4" id="KW-0274">FAD</keyword>
<dbReference type="Pfam" id="PF01565">
    <property type="entry name" value="FAD_binding_4"/>
    <property type="match status" value="1"/>
</dbReference>
<dbReference type="GO" id="GO:0071949">
    <property type="term" value="F:FAD binding"/>
    <property type="evidence" value="ECO:0007669"/>
    <property type="project" value="InterPro"/>
</dbReference>
<dbReference type="SUPFAM" id="SSF56176">
    <property type="entry name" value="FAD-binding/transporter-associated domain-like"/>
    <property type="match status" value="1"/>
</dbReference>
<comment type="similarity">
    <text evidence="2">Belongs to the oxygen-dependent FAD-linked oxidoreductase family.</text>
</comment>
<proteinExistence type="inferred from homology"/>
<keyword evidence="6" id="KW-0732">Signal</keyword>
<keyword evidence="5" id="KW-0560">Oxidoreductase</keyword>
<dbReference type="GO" id="GO:0016491">
    <property type="term" value="F:oxidoreductase activity"/>
    <property type="evidence" value="ECO:0007669"/>
    <property type="project" value="UniProtKB-KW"/>
</dbReference>
<keyword evidence="3" id="KW-0285">Flavoprotein</keyword>
<evidence type="ECO:0000256" key="6">
    <source>
        <dbReference type="SAM" id="SignalP"/>
    </source>
</evidence>
<dbReference type="InterPro" id="IPR012951">
    <property type="entry name" value="BBE"/>
</dbReference>
<dbReference type="Proteomes" id="UP000567179">
    <property type="component" value="Unassembled WGS sequence"/>
</dbReference>
<accession>A0A8H5BUR6</accession>
<dbReference type="InterPro" id="IPR050416">
    <property type="entry name" value="FAD-linked_Oxidoreductase"/>
</dbReference>
<feature type="domain" description="FAD-binding PCMH-type" evidence="7">
    <location>
        <begin position="56"/>
        <end position="228"/>
    </location>
</feature>
<dbReference type="InterPro" id="IPR006094">
    <property type="entry name" value="Oxid_FAD_bind_N"/>
</dbReference>
<evidence type="ECO:0000256" key="3">
    <source>
        <dbReference type="ARBA" id="ARBA00022630"/>
    </source>
</evidence>
<dbReference type="Pfam" id="PF08031">
    <property type="entry name" value="BBE"/>
    <property type="match status" value="1"/>
</dbReference>
<evidence type="ECO:0000256" key="2">
    <source>
        <dbReference type="ARBA" id="ARBA00005466"/>
    </source>
</evidence>
<evidence type="ECO:0000313" key="9">
    <source>
        <dbReference type="Proteomes" id="UP000567179"/>
    </source>
</evidence>
<comment type="cofactor">
    <cofactor evidence="1">
        <name>FAD</name>
        <dbReference type="ChEBI" id="CHEBI:57692"/>
    </cofactor>
</comment>
<dbReference type="Gene3D" id="3.40.462.20">
    <property type="match status" value="1"/>
</dbReference>
<dbReference type="Gene3D" id="3.30.465.10">
    <property type="match status" value="1"/>
</dbReference>
<evidence type="ECO:0000256" key="1">
    <source>
        <dbReference type="ARBA" id="ARBA00001974"/>
    </source>
</evidence>
<evidence type="ECO:0000259" key="7">
    <source>
        <dbReference type="PROSITE" id="PS51387"/>
    </source>
</evidence>
<dbReference type="InterPro" id="IPR006093">
    <property type="entry name" value="Oxy_OxRdtase_FAD_BS"/>
</dbReference>
<name>A0A8H5BUR6_9AGAR</name>
<keyword evidence="9" id="KW-1185">Reference proteome</keyword>
<dbReference type="InterPro" id="IPR016166">
    <property type="entry name" value="FAD-bd_PCMH"/>
</dbReference>
<dbReference type="OrthoDB" id="407275at2759"/>
<dbReference type="PANTHER" id="PTHR42973:SF39">
    <property type="entry name" value="FAD-BINDING PCMH-TYPE DOMAIN-CONTAINING PROTEIN"/>
    <property type="match status" value="1"/>
</dbReference>
<gene>
    <name evidence="8" type="ORF">D9619_011465</name>
</gene>
<sequence length="502" mass="54343">MRFLCLAILLWLTSPLAAQKSRSLFDQLPPADSNIKIVLPSQAGYANASQPFNVRYDFQPAGIAFPTTIEEISDLVKLAVRTNNHVVARGGGHSYISNGLGGRNGSLVIDLSNFKQIIVDDATGNAAIQMGNRLGEIITTLNAHGRGMGHGTCPYVGIGGHATHGGFGFTSRMWGLALDAILSIDLVLANGTITTASETQNSDLFWAMRGAGSSFGIATSITVRTFPIPTSATIYSYNWQLNESQAVTALSAYQSFALTADLPADLGPAMVLRRGAALGNVSVTLSGGFYRADPNNTQLLATLAPILSVMPPPRTQSFDTGTYLNSADHLAGESLNTTAQPDATDTFYVKSLMTPQKVPMTDEAISAMMQVIVNEGFTTPVTAWFFDIDLYGGRNSAVNSVKSDDTAFVHRDSLFTFQFYASSPGKVPPYPEAGFQYLDDVVNALTGTMPPDWDYGAYTNYVDDRLIDWQRRYYGANYARLQKLKDLYDPRGTFMFPTAIEN</sequence>